<dbReference type="InterPro" id="IPR051449">
    <property type="entry name" value="ABC-2_transporter_component"/>
</dbReference>
<feature type="transmembrane region" description="Helical" evidence="6">
    <location>
        <begin position="155"/>
        <end position="172"/>
    </location>
</feature>
<gene>
    <name evidence="9" type="ORF">EDD74_12610</name>
    <name evidence="8" type="ORF">FAEUMB_03270</name>
</gene>
<organism evidence="9 10">
    <name type="scientific">Faecalimonas umbilicata</name>
    <dbReference type="NCBI Taxonomy" id="1912855"/>
    <lineage>
        <taxon>Bacteria</taxon>
        <taxon>Bacillati</taxon>
        <taxon>Bacillota</taxon>
        <taxon>Clostridia</taxon>
        <taxon>Lachnospirales</taxon>
        <taxon>Lachnospiraceae</taxon>
        <taxon>Faecalimonas</taxon>
    </lineage>
</organism>
<sequence length="288" mass="31945">MKAIYKRELKSYFDSMIGYVFIAFLVAITGIYFMVYNLNMGYPYFSYALNSILFIMLVAVPVLTMKCFAEEKKSRTDQLLLTAPVSLSQIVLGKYFAMVTVFAVPCAIYAVFPLIIESQGEAHIGIDYMAILAFFLLGCVYIAIGMFLSALTESQIIAAISTFGVLLVLYLWEGLVDFLPTSAMGGLMGILAILTVLVIGIYQMTKNWVIAAGVEVLGAAAAIGTYFAKSSLFDNLLPDLFGKFILTEPFTNIAFTHIVDISGMILYFSLIFLCVFLTVQTIQKRRWS</sequence>
<evidence type="ECO:0000256" key="3">
    <source>
        <dbReference type="ARBA" id="ARBA00022692"/>
    </source>
</evidence>
<evidence type="ECO:0000259" key="7">
    <source>
        <dbReference type="Pfam" id="PF12698"/>
    </source>
</evidence>
<feature type="transmembrane region" description="Helical" evidence="6">
    <location>
        <begin position="128"/>
        <end position="148"/>
    </location>
</feature>
<dbReference type="PANTHER" id="PTHR30294">
    <property type="entry name" value="MEMBRANE COMPONENT OF ABC TRANSPORTER YHHJ-RELATED"/>
    <property type="match status" value="1"/>
</dbReference>
<evidence type="ECO:0000256" key="6">
    <source>
        <dbReference type="SAM" id="Phobius"/>
    </source>
</evidence>
<evidence type="ECO:0000313" key="9">
    <source>
        <dbReference type="EMBL" id="TCS64401.1"/>
    </source>
</evidence>
<evidence type="ECO:0000313" key="10">
    <source>
        <dbReference type="Proteomes" id="UP000294613"/>
    </source>
</evidence>
<feature type="transmembrane region" description="Helical" evidence="6">
    <location>
        <begin position="178"/>
        <end position="201"/>
    </location>
</feature>
<dbReference type="AlphaFoldDB" id="A0A4V2UP39"/>
<feature type="transmembrane region" description="Helical" evidence="6">
    <location>
        <begin position="208"/>
        <end position="228"/>
    </location>
</feature>
<evidence type="ECO:0000313" key="11">
    <source>
        <dbReference type="Proteomes" id="UP000702954"/>
    </source>
</evidence>
<comment type="caution">
    <text evidence="9">The sequence shown here is derived from an EMBL/GenBank/DDBJ whole genome shotgun (WGS) entry which is preliminary data.</text>
</comment>
<feature type="transmembrane region" description="Helical" evidence="6">
    <location>
        <begin position="253"/>
        <end position="279"/>
    </location>
</feature>
<keyword evidence="11" id="KW-1185">Reference proteome</keyword>
<dbReference type="GO" id="GO:0140359">
    <property type="term" value="F:ABC-type transporter activity"/>
    <property type="evidence" value="ECO:0007669"/>
    <property type="project" value="InterPro"/>
</dbReference>
<feature type="transmembrane region" description="Helical" evidence="6">
    <location>
        <begin position="95"/>
        <end position="116"/>
    </location>
</feature>
<dbReference type="PANTHER" id="PTHR30294:SF29">
    <property type="entry name" value="MULTIDRUG ABC TRANSPORTER PERMEASE YBHS-RELATED"/>
    <property type="match status" value="1"/>
</dbReference>
<comment type="subcellular location">
    <subcellularLocation>
        <location evidence="1">Cell membrane</location>
        <topology evidence="1">Multi-pass membrane protein</topology>
    </subcellularLocation>
</comment>
<dbReference type="RefSeq" id="WP_008977205.1">
    <property type="nucleotide sequence ID" value="NZ_BHEO01000002.1"/>
</dbReference>
<feature type="domain" description="ABC-2 type transporter transmembrane" evidence="7">
    <location>
        <begin position="39"/>
        <end position="168"/>
    </location>
</feature>
<evidence type="ECO:0000256" key="2">
    <source>
        <dbReference type="ARBA" id="ARBA00022475"/>
    </source>
</evidence>
<protein>
    <submittedName>
        <fullName evidence="8">ABC transporter permease</fullName>
    </submittedName>
    <submittedName>
        <fullName evidence="9">ABC-2 type transport system permease protein</fullName>
    </submittedName>
</protein>
<reference evidence="9 10" key="2">
    <citation type="submission" date="2019-03" db="EMBL/GenBank/DDBJ databases">
        <title>Genomic Encyclopedia of Type Strains, Phase IV (KMG-IV): sequencing the most valuable type-strain genomes for metagenomic binning, comparative biology and taxonomic classification.</title>
        <authorList>
            <person name="Goeker M."/>
        </authorList>
    </citation>
    <scope>NUCLEOTIDE SEQUENCE [LARGE SCALE GENOMIC DNA]</scope>
    <source>
        <strain evidence="9 10">DSM 103426</strain>
    </source>
</reference>
<dbReference type="Pfam" id="PF12698">
    <property type="entry name" value="ABC2_membrane_3"/>
    <property type="match status" value="1"/>
</dbReference>
<dbReference type="EMBL" id="SLZV01000026">
    <property type="protein sequence ID" value="TCS64401.1"/>
    <property type="molecule type" value="Genomic_DNA"/>
</dbReference>
<dbReference type="Proteomes" id="UP000702954">
    <property type="component" value="Unassembled WGS sequence"/>
</dbReference>
<proteinExistence type="predicted"/>
<evidence type="ECO:0000256" key="1">
    <source>
        <dbReference type="ARBA" id="ARBA00004651"/>
    </source>
</evidence>
<evidence type="ECO:0000256" key="4">
    <source>
        <dbReference type="ARBA" id="ARBA00022989"/>
    </source>
</evidence>
<reference evidence="8 11" key="1">
    <citation type="journal article" date="2018" name="Int. J. Syst. Evol. Microbiol.">
        <title>Draft Genome Sequence of Faecalimonas umbilicata JCM 30896T, an Acetate-Producing Bacterium Isolated from Human Feces.</title>
        <authorList>
            <person name="Sakamoto M."/>
            <person name="Ikeyama N."/>
            <person name="Yuki M."/>
            <person name="Ohkuma M."/>
        </authorList>
    </citation>
    <scope>NUCLEOTIDE SEQUENCE [LARGE SCALE GENOMIC DNA]</scope>
    <source>
        <strain evidence="8 11">EGH7</strain>
    </source>
</reference>
<dbReference type="InterPro" id="IPR013525">
    <property type="entry name" value="ABC2_TM"/>
</dbReference>
<dbReference type="GO" id="GO:0005886">
    <property type="term" value="C:plasma membrane"/>
    <property type="evidence" value="ECO:0007669"/>
    <property type="project" value="UniProtKB-SubCell"/>
</dbReference>
<keyword evidence="5 6" id="KW-0472">Membrane</keyword>
<dbReference type="Proteomes" id="UP000294613">
    <property type="component" value="Unassembled WGS sequence"/>
</dbReference>
<feature type="transmembrane region" description="Helical" evidence="6">
    <location>
        <begin position="12"/>
        <end position="35"/>
    </location>
</feature>
<feature type="transmembrane region" description="Helical" evidence="6">
    <location>
        <begin position="47"/>
        <end position="69"/>
    </location>
</feature>
<name>A0A4V2UP39_9FIRM</name>
<dbReference type="EMBL" id="BHEO01000002">
    <property type="protein sequence ID" value="GBU03786.1"/>
    <property type="molecule type" value="Genomic_DNA"/>
</dbReference>
<evidence type="ECO:0000313" key="8">
    <source>
        <dbReference type="EMBL" id="GBU03786.1"/>
    </source>
</evidence>
<keyword evidence="2" id="KW-1003">Cell membrane</keyword>
<accession>A0A4V2UP39</accession>
<keyword evidence="3 6" id="KW-0812">Transmembrane</keyword>
<keyword evidence="4 6" id="KW-1133">Transmembrane helix</keyword>
<evidence type="ECO:0000256" key="5">
    <source>
        <dbReference type="ARBA" id="ARBA00023136"/>
    </source>
</evidence>